<reference evidence="1 2" key="1">
    <citation type="submission" date="2020-08" db="EMBL/GenBank/DDBJ databases">
        <title>Genomic Encyclopedia of Type Strains, Phase III (KMG-III): the genomes of soil and plant-associated and newly described type strains.</title>
        <authorList>
            <person name="Whitman W."/>
        </authorList>
    </citation>
    <scope>NUCLEOTIDE SEQUENCE [LARGE SCALE GENOMIC DNA]</scope>
    <source>
        <strain evidence="1 2">CECT 8897</strain>
    </source>
</reference>
<comment type="caution">
    <text evidence="1">The sequence shown here is derived from an EMBL/GenBank/DDBJ whole genome shotgun (WGS) entry which is preliminary data.</text>
</comment>
<evidence type="ECO:0000313" key="1">
    <source>
        <dbReference type="EMBL" id="MBB3122096.1"/>
    </source>
</evidence>
<protein>
    <submittedName>
        <fullName evidence="1">Uncharacterized protein</fullName>
    </submittedName>
</protein>
<name>A0A7W5BFU5_9BURK</name>
<sequence>MLFVFNHKVNLAGKNHLINKLPHRLVNEKGRQ</sequence>
<gene>
    <name evidence="1" type="ORF">FHS03_005193</name>
</gene>
<keyword evidence="2" id="KW-1185">Reference proteome</keyword>
<organism evidence="1 2">
    <name type="scientific">Pseudoduganella violacea</name>
    <dbReference type="NCBI Taxonomy" id="1715466"/>
    <lineage>
        <taxon>Bacteria</taxon>
        <taxon>Pseudomonadati</taxon>
        <taxon>Pseudomonadota</taxon>
        <taxon>Betaproteobacteria</taxon>
        <taxon>Burkholderiales</taxon>
        <taxon>Oxalobacteraceae</taxon>
        <taxon>Telluria group</taxon>
        <taxon>Pseudoduganella</taxon>
    </lineage>
</organism>
<evidence type="ECO:0000313" key="2">
    <source>
        <dbReference type="Proteomes" id="UP000541535"/>
    </source>
</evidence>
<dbReference type="Proteomes" id="UP000541535">
    <property type="component" value="Unassembled WGS sequence"/>
</dbReference>
<proteinExistence type="predicted"/>
<dbReference type="EMBL" id="JACHXD010000024">
    <property type="protein sequence ID" value="MBB3122096.1"/>
    <property type="molecule type" value="Genomic_DNA"/>
</dbReference>
<dbReference type="AlphaFoldDB" id="A0A7W5BFU5"/>
<accession>A0A7W5BFU5</accession>